<dbReference type="RefSeq" id="WP_151598608.1">
    <property type="nucleotide sequence ID" value="NZ_WBMS02000047.1"/>
</dbReference>
<keyword evidence="2" id="KW-0472">Membrane</keyword>
<evidence type="ECO:0000313" key="3">
    <source>
        <dbReference type="EMBL" id="MWA06208.1"/>
    </source>
</evidence>
<dbReference type="Proteomes" id="UP000462055">
    <property type="component" value="Unassembled WGS sequence"/>
</dbReference>
<keyword evidence="4" id="KW-1185">Reference proteome</keyword>
<reference evidence="3" key="1">
    <citation type="submission" date="2019-12" db="EMBL/GenBank/DDBJ databases">
        <title>Actinomadura physcomitrii sp. nov., a novel actinomycete isolated from moss [Physcomitrium sphaericum (Ludw) Fuernr].</title>
        <authorList>
            <person name="Zhuang X."/>
        </authorList>
    </citation>
    <scope>NUCLEOTIDE SEQUENCE [LARGE SCALE GENOMIC DNA]</scope>
    <source>
        <strain evidence="3">LD22</strain>
    </source>
</reference>
<evidence type="ECO:0000256" key="2">
    <source>
        <dbReference type="SAM" id="Phobius"/>
    </source>
</evidence>
<keyword evidence="2" id="KW-1133">Transmembrane helix</keyword>
<gene>
    <name evidence="3" type="ORF">F8568_038845</name>
</gene>
<feature type="compositionally biased region" description="Low complexity" evidence="1">
    <location>
        <begin position="134"/>
        <end position="145"/>
    </location>
</feature>
<sequence>MAESSPRPGAPGAVPGDEPGRQQVVEDGGPPGGFTAAPAPWGDSPPWWSAGADGTGPQMIANGTGPQPVAGGTGGHRLPVPANGTGGHPLPGGTGGHPLPGGTGGHPLPGGTGGRPLPNGTGPIVLPNGTGPHALPAPLGAAPPGAAEPPRERRNVSGLLLGAAIGAALVAVLLVGVLAFKPGGSGAGKGRKTAGPGPAASTRKINAVPRAGGMAREAIEPAASAAYPFVMAAVQAAGVPAAKNGTAVYAEPVGRTNVLFVGGTGAVGDPAAFLRKLRPSTFISGEQGNPGQNGGRAECGTFAVLAETHTYCAWATRDSYGVVASDVATRNPDFSLMDDVMRRIRKDVEKPAR</sequence>
<dbReference type="EMBL" id="WBMS02000047">
    <property type="protein sequence ID" value="MWA06208.1"/>
    <property type="molecule type" value="Genomic_DNA"/>
</dbReference>
<feature type="region of interest" description="Disordered" evidence="1">
    <location>
        <begin position="1"/>
        <end position="152"/>
    </location>
</feature>
<evidence type="ECO:0000256" key="1">
    <source>
        <dbReference type="SAM" id="MobiDB-lite"/>
    </source>
</evidence>
<feature type="compositionally biased region" description="Gly residues" evidence="1">
    <location>
        <begin position="84"/>
        <end position="114"/>
    </location>
</feature>
<proteinExistence type="predicted"/>
<dbReference type="AlphaFoldDB" id="A0A6I4MJ39"/>
<name>A0A6I4MJ39_9ACTN</name>
<feature type="transmembrane region" description="Helical" evidence="2">
    <location>
        <begin position="159"/>
        <end position="180"/>
    </location>
</feature>
<accession>A0A6I4MJ39</accession>
<protein>
    <submittedName>
        <fullName evidence="3">Uncharacterized protein</fullName>
    </submittedName>
</protein>
<comment type="caution">
    <text evidence="3">The sequence shown here is derived from an EMBL/GenBank/DDBJ whole genome shotgun (WGS) entry which is preliminary data.</text>
</comment>
<evidence type="ECO:0000313" key="4">
    <source>
        <dbReference type="Proteomes" id="UP000462055"/>
    </source>
</evidence>
<organism evidence="3 4">
    <name type="scientific">Actinomadura physcomitrii</name>
    <dbReference type="NCBI Taxonomy" id="2650748"/>
    <lineage>
        <taxon>Bacteria</taxon>
        <taxon>Bacillati</taxon>
        <taxon>Actinomycetota</taxon>
        <taxon>Actinomycetes</taxon>
        <taxon>Streptosporangiales</taxon>
        <taxon>Thermomonosporaceae</taxon>
        <taxon>Actinomadura</taxon>
    </lineage>
</organism>
<keyword evidence="2" id="KW-0812">Transmembrane</keyword>